<reference evidence="1 2" key="1">
    <citation type="submission" date="2015-08" db="EMBL/GenBank/DDBJ databases">
        <authorList>
            <person name="Babu N.S."/>
            <person name="Beckwith C.J."/>
            <person name="Beseler K.G."/>
            <person name="Brison A."/>
            <person name="Carone J.V."/>
            <person name="Caskin T.P."/>
            <person name="Diamond M."/>
            <person name="Durham M.E."/>
            <person name="Foxe J.M."/>
            <person name="Go M."/>
            <person name="Henderson B.A."/>
            <person name="Jones I.B."/>
            <person name="McGettigan J.A."/>
            <person name="Micheletti S.J."/>
            <person name="Nasrallah M.E."/>
            <person name="Ortiz D."/>
            <person name="Piller C.R."/>
            <person name="Privatt S.R."/>
            <person name="Schneider S.L."/>
            <person name="Sharp S."/>
            <person name="Smith T.C."/>
            <person name="Stanton J.D."/>
            <person name="Ullery H.E."/>
            <person name="Wilson R.J."/>
            <person name="Serrano M.G."/>
            <person name="Buck G."/>
            <person name="Lee V."/>
            <person name="Wang Y."/>
            <person name="Carvalho R."/>
            <person name="Voegtly L."/>
            <person name="Shi R."/>
            <person name="Duckworth R."/>
            <person name="Johnson A."/>
            <person name="Loviza R."/>
            <person name="Walstead R."/>
            <person name="Shah Z."/>
            <person name="Kiflezghi M."/>
            <person name="Wade K."/>
            <person name="Ball S.L."/>
            <person name="Bradley K.W."/>
            <person name="Asai D.J."/>
            <person name="Bowman C.A."/>
            <person name="Russell D.A."/>
            <person name="Pope W.H."/>
            <person name="Jacobs-Sera D."/>
            <person name="Hendrix R.W."/>
            <person name="Hatfull G.F."/>
        </authorList>
    </citation>
    <scope>NUCLEOTIDE SEQUENCE [LARGE SCALE GENOMIC DNA]</scope>
    <source>
        <strain evidence="1 2">DSM 27648</strain>
    </source>
</reference>
<dbReference type="AlphaFoldDB" id="A0A0K1QFM5"/>
<dbReference type="STRING" id="1391654.AKJ09_11244"/>
<evidence type="ECO:0000313" key="1">
    <source>
        <dbReference type="EMBL" id="AKV04581.1"/>
    </source>
</evidence>
<dbReference type="EMBL" id="CP012333">
    <property type="protein sequence ID" value="AKV04581.1"/>
    <property type="molecule type" value="Genomic_DNA"/>
</dbReference>
<name>A0A0K1QFM5_9BACT</name>
<accession>A0A0K1QFM5</accession>
<keyword evidence="2" id="KW-1185">Reference proteome</keyword>
<evidence type="ECO:0000313" key="2">
    <source>
        <dbReference type="Proteomes" id="UP000064967"/>
    </source>
</evidence>
<dbReference type="Proteomes" id="UP000064967">
    <property type="component" value="Chromosome"/>
</dbReference>
<organism evidence="1 2">
    <name type="scientific">Labilithrix luteola</name>
    <dbReference type="NCBI Taxonomy" id="1391654"/>
    <lineage>
        <taxon>Bacteria</taxon>
        <taxon>Pseudomonadati</taxon>
        <taxon>Myxococcota</taxon>
        <taxon>Polyangia</taxon>
        <taxon>Polyangiales</taxon>
        <taxon>Labilitrichaceae</taxon>
        <taxon>Labilithrix</taxon>
    </lineage>
</organism>
<protein>
    <submittedName>
        <fullName evidence="1">Uncharacterized protein</fullName>
    </submittedName>
</protein>
<sequence length="196" mass="21570">MERCIFCQRDGAGDVMSELGTLIRQGMPEERYELRWVDGRRAALHATFPLLHLPPGKLDEHLASEVSHVLDVSVGDLLGRAWTDLRELHAFRGPSGGHGEVTLAHHTIEGDYRPMLTVSVEPPPPPSWQIPLDLRLKLDVGGATLGVGEGKIRKVSLVDLKVEASLLWGNTELFSPVRTKPFPIGSIELRDGIPIP</sequence>
<proteinExistence type="predicted"/>
<dbReference type="KEGG" id="llu:AKJ09_11244"/>
<gene>
    <name evidence="1" type="ORF">AKJ09_11244</name>
</gene>